<keyword evidence="6" id="KW-1185">Reference proteome</keyword>
<dbReference type="InterPro" id="IPR000524">
    <property type="entry name" value="Tscrpt_reg_HTH_GntR"/>
</dbReference>
<dbReference type="AlphaFoldDB" id="A0A1G9LT23"/>
<dbReference type="PRINTS" id="PR00035">
    <property type="entry name" value="HTHGNTR"/>
</dbReference>
<evidence type="ECO:0000256" key="3">
    <source>
        <dbReference type="ARBA" id="ARBA00023163"/>
    </source>
</evidence>
<dbReference type="Pfam" id="PF07729">
    <property type="entry name" value="FCD"/>
    <property type="match status" value="1"/>
</dbReference>
<accession>A0A1G9LT23</accession>
<sequence length="231" mass="25682">MTDMMWDKGPLTEAIARRLQQMIRSGELKPGQKLPSQRVLADQLNVSRPSLREALLTLETLGLVQTLPARGTFVLDPASRPALPAWRYDDAHDLRDVFQTRILIEAELCRLAATAMTPSVLADLNAAAQAFEEAWTAGDLVAHVEADLAFHLGIATACPNRMLTNLYRTVQQLVTETQRHPIPNTNPDRMLQSIAEHWAIVEALERGDSQAARERMHDHVRNTARGAGVEL</sequence>
<feature type="domain" description="HTH gntR-type" evidence="4">
    <location>
        <begin position="9"/>
        <end position="77"/>
    </location>
</feature>
<dbReference type="GO" id="GO:0003677">
    <property type="term" value="F:DNA binding"/>
    <property type="evidence" value="ECO:0007669"/>
    <property type="project" value="UniProtKB-KW"/>
</dbReference>
<evidence type="ECO:0000313" key="6">
    <source>
        <dbReference type="Proteomes" id="UP000199555"/>
    </source>
</evidence>
<dbReference type="PANTHER" id="PTHR43537">
    <property type="entry name" value="TRANSCRIPTIONAL REGULATOR, GNTR FAMILY"/>
    <property type="match status" value="1"/>
</dbReference>
<dbReference type="STRING" id="525640.SAMN04487971_11642"/>
<dbReference type="InterPro" id="IPR036390">
    <property type="entry name" value="WH_DNA-bd_sf"/>
</dbReference>
<dbReference type="PANTHER" id="PTHR43537:SF5">
    <property type="entry name" value="UXU OPERON TRANSCRIPTIONAL REGULATOR"/>
    <property type="match status" value="1"/>
</dbReference>
<dbReference type="Gene3D" id="1.20.120.530">
    <property type="entry name" value="GntR ligand-binding domain-like"/>
    <property type="match status" value="1"/>
</dbReference>
<dbReference type="PROSITE" id="PS50949">
    <property type="entry name" value="HTH_GNTR"/>
    <property type="match status" value="1"/>
</dbReference>
<proteinExistence type="predicted"/>
<dbReference type="SMART" id="SM00895">
    <property type="entry name" value="FCD"/>
    <property type="match status" value="1"/>
</dbReference>
<evidence type="ECO:0000259" key="4">
    <source>
        <dbReference type="PROSITE" id="PS50949"/>
    </source>
</evidence>
<dbReference type="Pfam" id="PF00392">
    <property type="entry name" value="GntR"/>
    <property type="match status" value="1"/>
</dbReference>
<dbReference type="Proteomes" id="UP000199555">
    <property type="component" value="Unassembled WGS sequence"/>
</dbReference>
<evidence type="ECO:0000313" key="5">
    <source>
        <dbReference type="EMBL" id="SDL65126.1"/>
    </source>
</evidence>
<evidence type="ECO:0000256" key="1">
    <source>
        <dbReference type="ARBA" id="ARBA00023015"/>
    </source>
</evidence>
<dbReference type="CDD" id="cd07377">
    <property type="entry name" value="WHTH_GntR"/>
    <property type="match status" value="1"/>
</dbReference>
<gene>
    <name evidence="5" type="ORF">SAMN04487971_11642</name>
</gene>
<dbReference type="InterPro" id="IPR036388">
    <property type="entry name" value="WH-like_DNA-bd_sf"/>
</dbReference>
<dbReference type="Gene3D" id="1.10.10.10">
    <property type="entry name" value="Winged helix-like DNA-binding domain superfamily/Winged helix DNA-binding domain"/>
    <property type="match status" value="1"/>
</dbReference>
<dbReference type="InterPro" id="IPR008920">
    <property type="entry name" value="TF_FadR/GntR_C"/>
</dbReference>
<dbReference type="EMBL" id="FNGE01000016">
    <property type="protein sequence ID" value="SDL65126.1"/>
    <property type="molecule type" value="Genomic_DNA"/>
</dbReference>
<dbReference type="SUPFAM" id="SSF48008">
    <property type="entry name" value="GntR ligand-binding domain-like"/>
    <property type="match status" value="1"/>
</dbReference>
<dbReference type="GO" id="GO:0003700">
    <property type="term" value="F:DNA-binding transcription factor activity"/>
    <property type="evidence" value="ECO:0007669"/>
    <property type="project" value="InterPro"/>
</dbReference>
<reference evidence="6" key="1">
    <citation type="submission" date="2016-10" db="EMBL/GenBank/DDBJ databases">
        <authorList>
            <person name="Varghese N."/>
            <person name="Submissions S."/>
        </authorList>
    </citation>
    <scope>NUCLEOTIDE SEQUENCE [LARGE SCALE GENOMIC DNA]</scope>
    <source>
        <strain evidence="6">CGMCC 1.7655</strain>
    </source>
</reference>
<dbReference type="SUPFAM" id="SSF46785">
    <property type="entry name" value="Winged helix' DNA-binding domain"/>
    <property type="match status" value="1"/>
</dbReference>
<keyword evidence="1" id="KW-0805">Transcription regulation</keyword>
<organism evidence="5 6">
    <name type="scientific">Paracoccus chinensis</name>
    <dbReference type="NCBI Taxonomy" id="525640"/>
    <lineage>
        <taxon>Bacteria</taxon>
        <taxon>Pseudomonadati</taxon>
        <taxon>Pseudomonadota</taxon>
        <taxon>Alphaproteobacteria</taxon>
        <taxon>Rhodobacterales</taxon>
        <taxon>Paracoccaceae</taxon>
        <taxon>Paracoccus</taxon>
    </lineage>
</organism>
<dbReference type="SMART" id="SM00345">
    <property type="entry name" value="HTH_GNTR"/>
    <property type="match status" value="1"/>
</dbReference>
<keyword evidence="3" id="KW-0804">Transcription</keyword>
<keyword evidence="2" id="KW-0238">DNA-binding</keyword>
<name>A0A1G9LT23_9RHOB</name>
<dbReference type="InterPro" id="IPR011711">
    <property type="entry name" value="GntR_C"/>
</dbReference>
<keyword evidence="5" id="KW-0670">Pyruvate</keyword>
<dbReference type="RefSeq" id="WP_217629768.1">
    <property type="nucleotide sequence ID" value="NZ_FNGE01000016.1"/>
</dbReference>
<protein>
    <submittedName>
        <fullName evidence="5">GntR family transcriptional regulator, transcriptional repressor for pyruvate dehydrogenase complex</fullName>
    </submittedName>
</protein>
<evidence type="ECO:0000256" key="2">
    <source>
        <dbReference type="ARBA" id="ARBA00023125"/>
    </source>
</evidence>